<dbReference type="GO" id="GO:1990362">
    <property type="term" value="F:butanol dehydrogenase (NAD+) activity"/>
    <property type="evidence" value="ECO:0007669"/>
    <property type="project" value="InterPro"/>
</dbReference>
<dbReference type="GO" id="GO:1990002">
    <property type="term" value="F:methylglyoxal reductase (NADPH) (acetol producing) activity"/>
    <property type="evidence" value="ECO:0007669"/>
    <property type="project" value="TreeGrafter"/>
</dbReference>
<dbReference type="Gene3D" id="1.20.1090.10">
    <property type="entry name" value="Dehydroquinate synthase-like - alpha domain"/>
    <property type="match status" value="1"/>
</dbReference>
<dbReference type="Proteomes" id="UP000193435">
    <property type="component" value="Unassembled WGS sequence"/>
</dbReference>
<dbReference type="CDD" id="cd08187">
    <property type="entry name" value="BDH"/>
    <property type="match status" value="1"/>
</dbReference>
<dbReference type="PANTHER" id="PTHR43633:SF1">
    <property type="entry name" value="ALCOHOL DEHYDROGENASE YQHD"/>
    <property type="match status" value="1"/>
</dbReference>
<dbReference type="SUPFAM" id="SSF56796">
    <property type="entry name" value="Dehydroquinate synthase-like"/>
    <property type="match status" value="1"/>
</dbReference>
<dbReference type="InterPro" id="IPR056798">
    <property type="entry name" value="ADH_Fe_C"/>
</dbReference>
<dbReference type="PANTHER" id="PTHR43633">
    <property type="entry name" value="ALCOHOL DEHYDROGENASE YQHD"/>
    <property type="match status" value="1"/>
</dbReference>
<dbReference type="InterPro" id="IPR001670">
    <property type="entry name" value="ADH_Fe/GldA"/>
</dbReference>
<sequence length="394" mass="43586">MQHEISNFNYYNPTEIIFGKNRIPELKDLISTDKKILITYGGGSVIKFGTLDRIKSALSKHQVGEFGGIEANPTFETAMKAVELIKKEKYDFILAVGGGSVIDATKFIAAAVLFDGNPMDIFSGGIGKGTPITSALPFATVLTLPATGSEMNAGSVITFKEKQAKVSFGSPHVFPTFSILEPEITYSLPTRQLANGIMDAYIHIMEQYMTYPVGAMVQDRFSEGLLQTLIEIGPDVIDEENHDYNLRANFMWTATNALNKVLSPGVPQDWAAHQMGHEITALYHTDHARTLSIVLPALLKVRKEEKRAKLLQYAERVWHITTGTEDEKIDAAIEKTTAFFKSLGAPTSFKDIGLGEEVIEPLVAQLEKHQQTALGEHRTHDLAISREIYRMALN</sequence>
<evidence type="ECO:0000259" key="2">
    <source>
        <dbReference type="Pfam" id="PF00465"/>
    </source>
</evidence>
<dbReference type="Gene3D" id="3.40.50.1970">
    <property type="match status" value="1"/>
</dbReference>
<feature type="domain" description="Alcohol dehydrogenase iron-type/glycerol dehydrogenase GldA" evidence="2">
    <location>
        <begin position="13"/>
        <end position="182"/>
    </location>
</feature>
<dbReference type="Pfam" id="PF25137">
    <property type="entry name" value="ADH_Fe_C"/>
    <property type="match status" value="1"/>
</dbReference>
<organism evidence="4 5">
    <name type="scientific">Carnobacterium iners</name>
    <dbReference type="NCBI Taxonomy" id="1073423"/>
    <lineage>
        <taxon>Bacteria</taxon>
        <taxon>Bacillati</taxon>
        <taxon>Bacillota</taxon>
        <taxon>Bacilli</taxon>
        <taxon>Lactobacillales</taxon>
        <taxon>Carnobacteriaceae</taxon>
        <taxon>Carnobacterium</taxon>
    </lineage>
</organism>
<dbReference type="STRING" id="1073423.SAMN04488700_0055"/>
<evidence type="ECO:0000313" key="4">
    <source>
        <dbReference type="EMBL" id="SMH26326.1"/>
    </source>
</evidence>
<dbReference type="FunFam" id="3.40.50.1970:FF:000003">
    <property type="entry name" value="Alcohol dehydrogenase, iron-containing"/>
    <property type="match status" value="1"/>
</dbReference>
<gene>
    <name evidence="4" type="ORF">SAMN04488700_0055</name>
</gene>
<keyword evidence="5" id="KW-1185">Reference proteome</keyword>
<dbReference type="AlphaFoldDB" id="A0A1X7MQL1"/>
<dbReference type="InterPro" id="IPR044731">
    <property type="entry name" value="BDH-like"/>
</dbReference>
<feature type="domain" description="Fe-containing alcohol dehydrogenase-like C-terminal" evidence="3">
    <location>
        <begin position="194"/>
        <end position="375"/>
    </location>
</feature>
<dbReference type="Pfam" id="PF00465">
    <property type="entry name" value="Fe-ADH"/>
    <property type="match status" value="1"/>
</dbReference>
<dbReference type="PROSITE" id="PS00060">
    <property type="entry name" value="ADH_IRON_2"/>
    <property type="match status" value="1"/>
</dbReference>
<keyword evidence="1" id="KW-0560">Oxidoreductase</keyword>
<evidence type="ECO:0000256" key="1">
    <source>
        <dbReference type="ARBA" id="ARBA00023002"/>
    </source>
</evidence>
<evidence type="ECO:0000259" key="3">
    <source>
        <dbReference type="Pfam" id="PF25137"/>
    </source>
</evidence>
<reference evidence="4 5" key="1">
    <citation type="submission" date="2017-04" db="EMBL/GenBank/DDBJ databases">
        <authorList>
            <person name="Afonso C.L."/>
            <person name="Miller P.J."/>
            <person name="Scott M.A."/>
            <person name="Spackman E."/>
            <person name="Goraichik I."/>
            <person name="Dimitrov K.M."/>
            <person name="Suarez D.L."/>
            <person name="Swayne D.E."/>
        </authorList>
    </citation>
    <scope>NUCLEOTIDE SEQUENCE [LARGE SCALE GENOMIC DNA]</scope>
    <source>
        <strain evidence="4 5">LMG26642</strain>
    </source>
</reference>
<dbReference type="GO" id="GO:0008106">
    <property type="term" value="F:alcohol dehydrogenase (NADP+) activity"/>
    <property type="evidence" value="ECO:0007669"/>
    <property type="project" value="TreeGrafter"/>
</dbReference>
<name>A0A1X7MQL1_9LACT</name>
<dbReference type="GO" id="GO:0005829">
    <property type="term" value="C:cytosol"/>
    <property type="evidence" value="ECO:0007669"/>
    <property type="project" value="TreeGrafter"/>
</dbReference>
<dbReference type="RefSeq" id="WP_085558472.1">
    <property type="nucleotide sequence ID" value="NZ_FOAH01000041.1"/>
</dbReference>
<accession>A0A1X7MQL1</accession>
<dbReference type="EMBL" id="FXBJ01000002">
    <property type="protein sequence ID" value="SMH26326.1"/>
    <property type="molecule type" value="Genomic_DNA"/>
</dbReference>
<protein>
    <submittedName>
        <fullName evidence="4">NADP-dependent alcohol dehydrogenase</fullName>
    </submittedName>
</protein>
<dbReference type="OrthoDB" id="9801156at2"/>
<proteinExistence type="predicted"/>
<dbReference type="InterPro" id="IPR018211">
    <property type="entry name" value="ADH_Fe_CS"/>
</dbReference>
<evidence type="ECO:0000313" key="5">
    <source>
        <dbReference type="Proteomes" id="UP000193435"/>
    </source>
</evidence>
<dbReference type="GO" id="GO:0046872">
    <property type="term" value="F:metal ion binding"/>
    <property type="evidence" value="ECO:0007669"/>
    <property type="project" value="InterPro"/>
</dbReference>